<evidence type="ECO:0000256" key="1">
    <source>
        <dbReference type="ARBA" id="ARBA00022801"/>
    </source>
</evidence>
<organism evidence="2 3">
    <name type="scientific">Cohnella hashimotonis</name>
    <dbReference type="NCBI Taxonomy" id="2826895"/>
    <lineage>
        <taxon>Bacteria</taxon>
        <taxon>Bacillati</taxon>
        <taxon>Bacillota</taxon>
        <taxon>Bacilli</taxon>
        <taxon>Bacillales</taxon>
        <taxon>Paenibacillaceae</taxon>
        <taxon>Cohnella</taxon>
    </lineage>
</organism>
<name>A0ABT6TCZ0_9BACL</name>
<dbReference type="EMBL" id="JAGRPV010000001">
    <property type="protein sequence ID" value="MDI4644685.1"/>
    <property type="molecule type" value="Genomic_DNA"/>
</dbReference>
<protein>
    <submittedName>
        <fullName evidence="2">Class D sortase</fullName>
    </submittedName>
</protein>
<dbReference type="NCBIfam" id="TIGR01076">
    <property type="entry name" value="sortase_fam"/>
    <property type="match status" value="1"/>
</dbReference>
<evidence type="ECO:0000313" key="3">
    <source>
        <dbReference type="Proteomes" id="UP001161691"/>
    </source>
</evidence>
<reference evidence="2" key="1">
    <citation type="submission" date="2023-04" db="EMBL/GenBank/DDBJ databases">
        <title>Comparative genomic analysis of Cohnella hashimotonis sp. nov., isolated from the International Space Station.</title>
        <authorList>
            <person name="Venkateswaran K."/>
            <person name="Simpson A."/>
        </authorList>
    </citation>
    <scope>NUCLEOTIDE SEQUENCE</scope>
    <source>
        <strain evidence="2">F6_2S_P_1</strain>
    </source>
</reference>
<comment type="caution">
    <text evidence="2">The sequence shown here is derived from an EMBL/GenBank/DDBJ whole genome shotgun (WGS) entry which is preliminary data.</text>
</comment>
<dbReference type="Proteomes" id="UP001161691">
    <property type="component" value="Unassembled WGS sequence"/>
</dbReference>
<dbReference type="InterPro" id="IPR023365">
    <property type="entry name" value="Sortase_dom-sf"/>
</dbReference>
<dbReference type="InterPro" id="IPR042000">
    <property type="entry name" value="Sortase_D_2"/>
</dbReference>
<dbReference type="RefSeq" id="WP_282907673.1">
    <property type="nucleotide sequence ID" value="NZ_JAGRPV010000001.1"/>
</dbReference>
<dbReference type="SUPFAM" id="SSF63817">
    <property type="entry name" value="Sortase"/>
    <property type="match status" value="1"/>
</dbReference>
<dbReference type="Gene3D" id="2.40.260.10">
    <property type="entry name" value="Sortase"/>
    <property type="match status" value="1"/>
</dbReference>
<evidence type="ECO:0000313" key="2">
    <source>
        <dbReference type="EMBL" id="MDI4644685.1"/>
    </source>
</evidence>
<dbReference type="CDD" id="cd06166">
    <property type="entry name" value="Sortase_D_2"/>
    <property type="match status" value="1"/>
</dbReference>
<keyword evidence="1" id="KW-0378">Hydrolase</keyword>
<accession>A0ABT6TCZ0</accession>
<dbReference type="InterPro" id="IPR005754">
    <property type="entry name" value="Sortase"/>
</dbReference>
<keyword evidence="3" id="KW-1185">Reference proteome</keyword>
<dbReference type="Pfam" id="PF04203">
    <property type="entry name" value="Sortase"/>
    <property type="match status" value="1"/>
</dbReference>
<gene>
    <name evidence="2" type="ORF">KB449_06900</name>
</gene>
<proteinExistence type="predicted"/>
<sequence length="219" mass="23258">MTGTPKRGRPALTLTALLLLAAGIALVLYPRLAEHREDERELRLLAAWSSQAAAAQPSPAATNMAAAVMPLPEWREIDGAKVLGTVSIDRIGISEPIVYGSDASALKRGAGTVVPDRLPGEPGNFVLAGHRSLTRGRHFNRLGEVAVGDTVQVDTSIGRSTYRVTTIKIVEPNDLSVLDDAGNGVSELTLVTCHPRKNPTHRLIVHAVLIQNSDGTGDL</sequence>